<evidence type="ECO:0000259" key="8">
    <source>
        <dbReference type="Pfam" id="PF03900"/>
    </source>
</evidence>
<comment type="miscellaneous">
    <text evidence="6">The porphobilinogen subunits are added to the dipyrromethane group.</text>
</comment>
<comment type="similarity">
    <text evidence="2 6">Belongs to the HMBS family.</text>
</comment>
<keyword evidence="10" id="KW-1185">Reference proteome</keyword>
<feature type="domain" description="Porphobilinogen deaminase C-terminal" evidence="8">
    <location>
        <begin position="235"/>
        <end position="271"/>
    </location>
</feature>
<evidence type="ECO:0000256" key="2">
    <source>
        <dbReference type="ARBA" id="ARBA00005638"/>
    </source>
</evidence>
<dbReference type="SUPFAM" id="SSF53850">
    <property type="entry name" value="Periplasmic binding protein-like II"/>
    <property type="match status" value="1"/>
</dbReference>
<reference evidence="9 10" key="1">
    <citation type="journal article" date="2021" name="Sci. Rep.">
        <title>The distribution of antibiotic resistance genes in chicken gut microbiota commensals.</title>
        <authorList>
            <person name="Juricova H."/>
            <person name="Matiasovicova J."/>
            <person name="Kubasova T."/>
            <person name="Cejkova D."/>
            <person name="Rychlik I."/>
        </authorList>
    </citation>
    <scope>NUCLEOTIDE SEQUENCE [LARGE SCALE GENOMIC DNA]</scope>
    <source>
        <strain evidence="9 10">An794</strain>
    </source>
</reference>
<dbReference type="PIRSF" id="PIRSF001438">
    <property type="entry name" value="4pyrrol_synth_OHMeBilane_synth"/>
    <property type="match status" value="1"/>
</dbReference>
<dbReference type="Gene3D" id="3.40.190.10">
    <property type="entry name" value="Periplasmic binding protein-like II"/>
    <property type="match status" value="2"/>
</dbReference>
<feature type="domain" description="Porphobilinogen deaminase N-terminal" evidence="7">
    <location>
        <begin position="4"/>
        <end position="220"/>
    </location>
</feature>
<evidence type="ECO:0000256" key="6">
    <source>
        <dbReference type="HAMAP-Rule" id="MF_00260"/>
    </source>
</evidence>
<comment type="catalytic activity">
    <reaction evidence="5 6">
        <text>4 porphobilinogen + H2O = hydroxymethylbilane + 4 NH4(+)</text>
        <dbReference type="Rhea" id="RHEA:13185"/>
        <dbReference type="ChEBI" id="CHEBI:15377"/>
        <dbReference type="ChEBI" id="CHEBI:28938"/>
        <dbReference type="ChEBI" id="CHEBI:57845"/>
        <dbReference type="ChEBI" id="CHEBI:58126"/>
        <dbReference type="EC" id="2.5.1.61"/>
    </reaction>
</comment>
<name>A0ABS2F288_9ACTN</name>
<dbReference type="InterPro" id="IPR022418">
    <property type="entry name" value="Porphobilinogen_deaminase_C"/>
</dbReference>
<accession>A0ABS2F288</accession>
<organism evidence="9 10">
    <name type="scientific">Olsenella profusa</name>
    <dbReference type="NCBI Taxonomy" id="138595"/>
    <lineage>
        <taxon>Bacteria</taxon>
        <taxon>Bacillati</taxon>
        <taxon>Actinomycetota</taxon>
        <taxon>Coriobacteriia</taxon>
        <taxon>Coriobacteriales</taxon>
        <taxon>Atopobiaceae</taxon>
        <taxon>Olsenella</taxon>
    </lineage>
</organism>
<comment type="subunit">
    <text evidence="6">Monomer.</text>
</comment>
<dbReference type="InterPro" id="IPR000860">
    <property type="entry name" value="HemC"/>
</dbReference>
<dbReference type="PRINTS" id="PR00151">
    <property type="entry name" value="PORPHBDMNASE"/>
</dbReference>
<protein>
    <recommendedName>
        <fullName evidence="6">Porphobilinogen deaminase</fullName>
        <shortName evidence="6">PBG</shortName>
        <ecNumber evidence="6">2.5.1.61</ecNumber>
    </recommendedName>
    <alternativeName>
        <fullName evidence="6">Hydroxymethylbilane synthase</fullName>
        <shortName evidence="6">HMBS</shortName>
    </alternativeName>
    <alternativeName>
        <fullName evidence="6">Pre-uroporphyrinogen synthase</fullName>
    </alternativeName>
</protein>
<evidence type="ECO:0000256" key="1">
    <source>
        <dbReference type="ARBA" id="ARBA00002869"/>
    </source>
</evidence>
<evidence type="ECO:0000256" key="4">
    <source>
        <dbReference type="ARBA" id="ARBA00023244"/>
    </source>
</evidence>
<dbReference type="HAMAP" id="MF_00260">
    <property type="entry name" value="Porphobil_deam"/>
    <property type="match status" value="1"/>
</dbReference>
<comment type="caution">
    <text evidence="9">The sequence shown here is derived from an EMBL/GenBank/DDBJ whole genome shotgun (WGS) entry which is preliminary data.</text>
</comment>
<keyword evidence="4 6" id="KW-0627">Porphyrin biosynthesis</keyword>
<gene>
    <name evidence="6 9" type="primary">hemC</name>
    <name evidence="9" type="ORF">H9X80_03765</name>
</gene>
<sequence length="303" mass="32108">MTVVRIGTRRSRLAMVQAELVAQGITRLHPEVRCEVVGYTTAGDVVLDRPLEEVGGKGLFVQELDRALLEGRIDLAVHSYKDLPAELSPGVVVAACSPREDPRDALVLPAGAGPLPEGLPDADLVARLAATGLPVGCSSARRRVQLQALFGPSLRVESVRGSVPTRLEKLDRGGFCALVLAMAGLRRLGLEGRASRVLSPDEMVPAAGQGAMALCARAGEPRPELDGYGDAAAHLCVRAERAFTRALGATCASPVGAYARIEKDGRLRLSVFYGGRREVVCAPEEAEAVAARLGREVRDRGNH</sequence>
<keyword evidence="3 6" id="KW-0808">Transferase</keyword>
<dbReference type="GO" id="GO:0004418">
    <property type="term" value="F:hydroxymethylbilane synthase activity"/>
    <property type="evidence" value="ECO:0007669"/>
    <property type="project" value="UniProtKB-EC"/>
</dbReference>
<proteinExistence type="inferred from homology"/>
<dbReference type="NCBIfam" id="TIGR00212">
    <property type="entry name" value="hemC"/>
    <property type="match status" value="1"/>
</dbReference>
<dbReference type="Proteomes" id="UP000712527">
    <property type="component" value="Unassembled WGS sequence"/>
</dbReference>
<dbReference type="Pfam" id="PF01379">
    <property type="entry name" value="Porphobil_deam"/>
    <property type="match status" value="1"/>
</dbReference>
<comment type="cofactor">
    <cofactor evidence="6">
        <name>dipyrromethane</name>
        <dbReference type="ChEBI" id="CHEBI:60342"/>
    </cofactor>
    <text evidence="6">Binds 1 dipyrromethane group covalently.</text>
</comment>
<comment type="function">
    <text evidence="1 6">Tetrapolymerization of the monopyrrole PBG into the hydroxymethylbilane pre-uroporphyrinogen in several discrete steps.</text>
</comment>
<evidence type="ECO:0000313" key="10">
    <source>
        <dbReference type="Proteomes" id="UP000712527"/>
    </source>
</evidence>
<dbReference type="PANTHER" id="PTHR11557">
    <property type="entry name" value="PORPHOBILINOGEN DEAMINASE"/>
    <property type="match status" value="1"/>
</dbReference>
<evidence type="ECO:0000256" key="3">
    <source>
        <dbReference type="ARBA" id="ARBA00022679"/>
    </source>
</evidence>
<feature type="modified residue" description="S-(dipyrrolylmethanemethyl)cysteine" evidence="6">
    <location>
        <position position="251"/>
    </location>
</feature>
<evidence type="ECO:0000256" key="5">
    <source>
        <dbReference type="ARBA" id="ARBA00048169"/>
    </source>
</evidence>
<dbReference type="Pfam" id="PF03900">
    <property type="entry name" value="Porphobil_deamC"/>
    <property type="match status" value="1"/>
</dbReference>
<dbReference type="PANTHER" id="PTHR11557:SF0">
    <property type="entry name" value="PORPHOBILINOGEN DEAMINASE"/>
    <property type="match status" value="1"/>
</dbReference>
<dbReference type="InterPro" id="IPR022417">
    <property type="entry name" value="Porphobilin_deaminase_N"/>
</dbReference>
<evidence type="ECO:0000259" key="7">
    <source>
        <dbReference type="Pfam" id="PF01379"/>
    </source>
</evidence>
<evidence type="ECO:0000313" key="9">
    <source>
        <dbReference type="EMBL" id="MBM6774663.1"/>
    </source>
</evidence>
<dbReference type="InterPro" id="IPR036803">
    <property type="entry name" value="Porphobilinogen_deaminase_C_sf"/>
</dbReference>
<dbReference type="Gene3D" id="3.30.160.40">
    <property type="entry name" value="Porphobilinogen deaminase, C-terminal domain"/>
    <property type="match status" value="1"/>
</dbReference>
<dbReference type="RefSeq" id="WP_204793015.1">
    <property type="nucleotide sequence ID" value="NZ_JACSNQ010000005.1"/>
</dbReference>
<dbReference type="EC" id="2.5.1.61" evidence="6"/>
<dbReference type="SUPFAM" id="SSF54782">
    <property type="entry name" value="Porphobilinogen deaminase (hydroxymethylbilane synthase), C-terminal domain"/>
    <property type="match status" value="1"/>
</dbReference>
<dbReference type="EMBL" id="JACSNQ010000005">
    <property type="protein sequence ID" value="MBM6774663.1"/>
    <property type="molecule type" value="Genomic_DNA"/>
</dbReference>